<evidence type="ECO:0000313" key="1">
    <source>
        <dbReference type="EMBL" id="TFK51015.1"/>
    </source>
</evidence>
<proteinExistence type="predicted"/>
<reference evidence="1 2" key="1">
    <citation type="journal article" date="2019" name="Nat. Ecol. Evol.">
        <title>Megaphylogeny resolves global patterns of mushroom evolution.</title>
        <authorList>
            <person name="Varga T."/>
            <person name="Krizsan K."/>
            <person name="Foldi C."/>
            <person name="Dima B."/>
            <person name="Sanchez-Garcia M."/>
            <person name="Sanchez-Ramirez S."/>
            <person name="Szollosi G.J."/>
            <person name="Szarkandi J.G."/>
            <person name="Papp V."/>
            <person name="Albert L."/>
            <person name="Andreopoulos W."/>
            <person name="Angelini C."/>
            <person name="Antonin V."/>
            <person name="Barry K.W."/>
            <person name="Bougher N.L."/>
            <person name="Buchanan P."/>
            <person name="Buyck B."/>
            <person name="Bense V."/>
            <person name="Catcheside P."/>
            <person name="Chovatia M."/>
            <person name="Cooper J."/>
            <person name="Damon W."/>
            <person name="Desjardin D."/>
            <person name="Finy P."/>
            <person name="Geml J."/>
            <person name="Haridas S."/>
            <person name="Hughes K."/>
            <person name="Justo A."/>
            <person name="Karasinski D."/>
            <person name="Kautmanova I."/>
            <person name="Kiss B."/>
            <person name="Kocsube S."/>
            <person name="Kotiranta H."/>
            <person name="LaButti K.M."/>
            <person name="Lechner B.E."/>
            <person name="Liimatainen K."/>
            <person name="Lipzen A."/>
            <person name="Lukacs Z."/>
            <person name="Mihaltcheva S."/>
            <person name="Morgado L.N."/>
            <person name="Niskanen T."/>
            <person name="Noordeloos M.E."/>
            <person name="Ohm R.A."/>
            <person name="Ortiz-Santana B."/>
            <person name="Ovrebo C."/>
            <person name="Racz N."/>
            <person name="Riley R."/>
            <person name="Savchenko A."/>
            <person name="Shiryaev A."/>
            <person name="Soop K."/>
            <person name="Spirin V."/>
            <person name="Szebenyi C."/>
            <person name="Tomsovsky M."/>
            <person name="Tulloss R.E."/>
            <person name="Uehling J."/>
            <person name="Grigoriev I.V."/>
            <person name="Vagvolgyi C."/>
            <person name="Papp T."/>
            <person name="Martin F.M."/>
            <person name="Miettinen O."/>
            <person name="Hibbett D.S."/>
            <person name="Nagy L.G."/>
        </authorList>
    </citation>
    <scope>NUCLEOTIDE SEQUENCE [LARGE SCALE GENOMIC DNA]</scope>
    <source>
        <strain evidence="1 2">OMC1185</strain>
    </source>
</reference>
<dbReference type="AlphaFoldDB" id="A0A5C3N1U9"/>
<organism evidence="1 2">
    <name type="scientific">Heliocybe sulcata</name>
    <dbReference type="NCBI Taxonomy" id="5364"/>
    <lineage>
        <taxon>Eukaryota</taxon>
        <taxon>Fungi</taxon>
        <taxon>Dikarya</taxon>
        <taxon>Basidiomycota</taxon>
        <taxon>Agaricomycotina</taxon>
        <taxon>Agaricomycetes</taxon>
        <taxon>Gloeophyllales</taxon>
        <taxon>Gloeophyllaceae</taxon>
        <taxon>Heliocybe</taxon>
    </lineage>
</organism>
<sequence length="173" mass="19785">MHSTLVSLCATDALDGADISNVHCGSRCQYSEFLFPWHQQNSRGMDSLCLWTVWRTPHRHLAIRRQMLKVYIVAWRGPHIRLPNQAYGRVAGGLHGSSRRLHRSSSDDLRHWKTLFVHRSHETRCRSSVTRLGRRWSSLRGSSRTFRRVSLHKTVWCQSPGRTASGADGVALS</sequence>
<name>A0A5C3N1U9_9AGAM</name>
<dbReference type="Proteomes" id="UP000305948">
    <property type="component" value="Unassembled WGS sequence"/>
</dbReference>
<dbReference type="EMBL" id="ML213512">
    <property type="protein sequence ID" value="TFK51015.1"/>
    <property type="molecule type" value="Genomic_DNA"/>
</dbReference>
<gene>
    <name evidence="1" type="ORF">OE88DRAFT_205111</name>
</gene>
<protein>
    <submittedName>
        <fullName evidence="1">Uncharacterized protein</fullName>
    </submittedName>
</protein>
<evidence type="ECO:0000313" key="2">
    <source>
        <dbReference type="Proteomes" id="UP000305948"/>
    </source>
</evidence>
<keyword evidence="2" id="KW-1185">Reference proteome</keyword>
<accession>A0A5C3N1U9</accession>